<evidence type="ECO:0000313" key="5">
    <source>
        <dbReference type="Proteomes" id="UP000218896"/>
    </source>
</evidence>
<feature type="domain" description="Rhodanese" evidence="3">
    <location>
        <begin position="15"/>
        <end position="138"/>
    </location>
</feature>
<dbReference type="HAMAP" id="MF_01622">
    <property type="entry name" value="tRNA_sel_U_synth"/>
    <property type="match status" value="1"/>
</dbReference>
<sequence>MASELPLTDDYAELLREGRPLLDVRAPVEFAESTLPNAHNLPLMTDSERQQVGIRYKEAGQNAAIELGHELVGGQVREARIAQWVDFANRHPEARLYCSRGGLRSRIVQQWLHEAGVTIPRVEGGYKSLRRFVLDELIENRIPGLPLLVVAGRTGTGKTRLLHQLPNPVDLEGLAAHRGSSFGRTLTAQPTQASFENAVATALHQAHARGGPIHVEDEGRLIGRRVLPVPLQKRLGESPRMVLEQPLATRVENILEDYVIDMSRAFMDRDGTDTGFEAFRGFLLDALGRIRKRLGGLRHQQLEAVMQEALSQQWQSGDLDRHRDWIRTLLTDYYDPMYDYQLNQRDGRVLKQGGFDELIEWAVDANTQPLTEQASIRSA</sequence>
<evidence type="ECO:0000256" key="1">
    <source>
        <dbReference type="ARBA" id="ARBA00023266"/>
    </source>
</evidence>
<dbReference type="AlphaFoldDB" id="A0A2A2FB10"/>
<dbReference type="RefSeq" id="WP_095615909.1">
    <property type="nucleotide sequence ID" value="NZ_NSKD01000001.1"/>
</dbReference>
<comment type="function">
    <text evidence="2">Involved in the post-transcriptional modification of the uridine at the wobble position (U34) of tRNA(Lys), tRNA(Glu) and tRNA(Gln). Catalyzes the conversion of 2-thiouridine (S2U-RNA) to 2-selenouridine (Se2U-RNA). Acts in a two-step process involving geranylation of 2-thiouridine (S2U) to S-geranyl-2-thiouridine (geS2U) and subsequent selenation of the latter derivative to 2-selenouridine (Se2U) in the tRNA chain.</text>
</comment>
<comment type="caution">
    <text evidence="4">The sequence shown here is derived from an EMBL/GenBank/DDBJ whole genome shotgun (WGS) entry which is preliminary data.</text>
</comment>
<evidence type="ECO:0000313" key="4">
    <source>
        <dbReference type="EMBL" id="PAU81809.1"/>
    </source>
</evidence>
<dbReference type="InterPro" id="IPR036873">
    <property type="entry name" value="Rhodanese-like_dom_sf"/>
</dbReference>
<organism evidence="4 5">
    <name type="scientific">Halovibrio salipaludis</name>
    <dbReference type="NCBI Taxonomy" id="2032626"/>
    <lineage>
        <taxon>Bacteria</taxon>
        <taxon>Pseudomonadati</taxon>
        <taxon>Pseudomonadota</taxon>
        <taxon>Gammaproteobacteria</taxon>
        <taxon>Oceanospirillales</taxon>
        <taxon>Halomonadaceae</taxon>
        <taxon>Halovibrio</taxon>
    </lineage>
</organism>
<dbReference type="GO" id="GO:0043828">
    <property type="term" value="F:tRNA 2-selenouridine synthase activity"/>
    <property type="evidence" value="ECO:0007669"/>
    <property type="project" value="UniProtKB-EC"/>
</dbReference>
<dbReference type="EC" id="2.9.1.3" evidence="2"/>
<keyword evidence="5" id="KW-1185">Reference proteome</keyword>
<dbReference type="NCBIfam" id="TIGR03167">
    <property type="entry name" value="tRNA_sel_U_synt"/>
    <property type="match status" value="1"/>
</dbReference>
<dbReference type="PANTHER" id="PTHR30401">
    <property type="entry name" value="TRNA 2-SELENOURIDINE SYNTHASE"/>
    <property type="match status" value="1"/>
</dbReference>
<dbReference type="GO" id="GO:0002098">
    <property type="term" value="P:tRNA wobble uridine modification"/>
    <property type="evidence" value="ECO:0007669"/>
    <property type="project" value="UniProtKB-UniRule"/>
</dbReference>
<evidence type="ECO:0000259" key="3">
    <source>
        <dbReference type="PROSITE" id="PS50206"/>
    </source>
</evidence>
<dbReference type="EMBL" id="NSKD01000001">
    <property type="protein sequence ID" value="PAU81809.1"/>
    <property type="molecule type" value="Genomic_DNA"/>
</dbReference>
<comment type="catalytic activity">
    <reaction evidence="2">
        <text>5-methylaminomethyl-2-(Se-phospho)selenouridine(34) in tRNA + H2O = 5-methylaminomethyl-2-selenouridine(34) in tRNA + phosphate</text>
        <dbReference type="Rhea" id="RHEA:60176"/>
        <dbReference type="Rhea" id="RHEA-COMP:10196"/>
        <dbReference type="Rhea" id="RHEA-COMP:15523"/>
        <dbReference type="ChEBI" id="CHEBI:15377"/>
        <dbReference type="ChEBI" id="CHEBI:43474"/>
        <dbReference type="ChEBI" id="CHEBI:82743"/>
        <dbReference type="ChEBI" id="CHEBI:143702"/>
    </reaction>
</comment>
<dbReference type="Proteomes" id="UP000218896">
    <property type="component" value="Unassembled WGS sequence"/>
</dbReference>
<dbReference type="NCBIfam" id="NF008751">
    <property type="entry name" value="PRK11784.1-3"/>
    <property type="match status" value="1"/>
</dbReference>
<dbReference type="SUPFAM" id="SSF52821">
    <property type="entry name" value="Rhodanese/Cell cycle control phosphatase"/>
    <property type="match status" value="1"/>
</dbReference>
<dbReference type="OrthoDB" id="9808735at2"/>
<name>A0A2A2FB10_9GAMM</name>
<proteinExistence type="inferred from homology"/>
<dbReference type="InterPro" id="IPR017582">
    <property type="entry name" value="SelU"/>
</dbReference>
<comment type="catalytic activity">
    <reaction evidence="2">
        <text>5-methylaminomethyl-2-thiouridine(34) in tRNA + (2E)-geranyl diphosphate = 5-methylaminomethyl-S-(2E)-geranyl-thiouridine(34) in tRNA + diphosphate</text>
        <dbReference type="Rhea" id="RHEA:14085"/>
        <dbReference type="Rhea" id="RHEA-COMP:10195"/>
        <dbReference type="Rhea" id="RHEA-COMP:14654"/>
        <dbReference type="ChEBI" id="CHEBI:33019"/>
        <dbReference type="ChEBI" id="CHEBI:58057"/>
        <dbReference type="ChEBI" id="CHEBI:74455"/>
        <dbReference type="ChEBI" id="CHEBI:140632"/>
    </reaction>
</comment>
<dbReference type="NCBIfam" id="NF008750">
    <property type="entry name" value="PRK11784.1-2"/>
    <property type="match status" value="1"/>
</dbReference>
<comment type="similarity">
    <text evidence="2">Belongs to the SelU family.</text>
</comment>
<keyword evidence="1 2" id="KW-0711">Selenium</keyword>
<feature type="active site" description="S-selanylcysteine intermediate" evidence="2">
    <location>
        <position position="98"/>
    </location>
</feature>
<dbReference type="InterPro" id="IPR058840">
    <property type="entry name" value="AAA_SelU"/>
</dbReference>
<keyword evidence="2" id="KW-0808">Transferase</keyword>
<dbReference type="Pfam" id="PF26341">
    <property type="entry name" value="AAA_SelU"/>
    <property type="match status" value="1"/>
</dbReference>
<dbReference type="Gene3D" id="3.40.250.10">
    <property type="entry name" value="Rhodanese-like domain"/>
    <property type="match status" value="1"/>
</dbReference>
<dbReference type="PANTHER" id="PTHR30401:SF0">
    <property type="entry name" value="TRNA 2-SELENOURIDINE SYNTHASE"/>
    <property type="match status" value="1"/>
</dbReference>
<protein>
    <recommendedName>
        <fullName evidence="2">tRNA 2-selenouridine synthase</fullName>
        <ecNumber evidence="2">2.9.1.3</ecNumber>
    </recommendedName>
</protein>
<evidence type="ECO:0000256" key="2">
    <source>
        <dbReference type="HAMAP-Rule" id="MF_01622"/>
    </source>
</evidence>
<gene>
    <name evidence="2" type="primary">selU</name>
    <name evidence="4" type="ORF">CK501_01250</name>
</gene>
<dbReference type="GO" id="GO:0016765">
    <property type="term" value="F:transferase activity, transferring alkyl or aryl (other than methyl) groups"/>
    <property type="evidence" value="ECO:0007669"/>
    <property type="project" value="UniProtKB-UniRule"/>
</dbReference>
<reference evidence="4 5" key="1">
    <citation type="submission" date="2017-08" db="EMBL/GenBank/DDBJ databases">
        <title>Halovibrio sewagensis sp. nov., isolated from wastewater of high salinity.</title>
        <authorList>
            <person name="Dong X."/>
            <person name="Zhang G."/>
        </authorList>
    </citation>
    <scope>NUCLEOTIDE SEQUENCE [LARGE SCALE GENOMIC DNA]</scope>
    <source>
        <strain evidence="4 5">YL5-2</strain>
    </source>
</reference>
<dbReference type="SMART" id="SM00450">
    <property type="entry name" value="RHOD"/>
    <property type="match status" value="1"/>
</dbReference>
<dbReference type="InterPro" id="IPR001763">
    <property type="entry name" value="Rhodanese-like_dom"/>
</dbReference>
<comment type="catalytic activity">
    <reaction evidence="2">
        <text>5-methylaminomethyl-2-thiouridine(34) in tRNA + selenophosphate + (2E)-geranyl diphosphate + H2O + H(+) = 5-methylaminomethyl-2-selenouridine(34) in tRNA + (2E)-thiogeraniol + phosphate + diphosphate</text>
        <dbReference type="Rhea" id="RHEA:42716"/>
        <dbReference type="Rhea" id="RHEA-COMP:10195"/>
        <dbReference type="Rhea" id="RHEA-COMP:10196"/>
        <dbReference type="ChEBI" id="CHEBI:15377"/>
        <dbReference type="ChEBI" id="CHEBI:15378"/>
        <dbReference type="ChEBI" id="CHEBI:16144"/>
        <dbReference type="ChEBI" id="CHEBI:33019"/>
        <dbReference type="ChEBI" id="CHEBI:43474"/>
        <dbReference type="ChEBI" id="CHEBI:58057"/>
        <dbReference type="ChEBI" id="CHEBI:74455"/>
        <dbReference type="ChEBI" id="CHEBI:82743"/>
        <dbReference type="ChEBI" id="CHEBI:143703"/>
        <dbReference type="EC" id="2.9.1.3"/>
    </reaction>
</comment>
<dbReference type="PROSITE" id="PS50206">
    <property type="entry name" value="RHODANESE_3"/>
    <property type="match status" value="1"/>
</dbReference>
<accession>A0A2A2FB10</accession>
<dbReference type="Pfam" id="PF00581">
    <property type="entry name" value="Rhodanese"/>
    <property type="match status" value="1"/>
</dbReference>
<comment type="subunit">
    <text evidence="2">Monomer.</text>
</comment>
<comment type="catalytic activity">
    <reaction evidence="2">
        <text>5-methylaminomethyl-S-(2E)-geranyl-thiouridine(34) in tRNA + selenophosphate + H(+) = 5-methylaminomethyl-2-(Se-phospho)selenouridine(34) in tRNA + (2E)-thiogeraniol</text>
        <dbReference type="Rhea" id="RHEA:60172"/>
        <dbReference type="Rhea" id="RHEA-COMP:14654"/>
        <dbReference type="Rhea" id="RHEA-COMP:15523"/>
        <dbReference type="ChEBI" id="CHEBI:15378"/>
        <dbReference type="ChEBI" id="CHEBI:16144"/>
        <dbReference type="ChEBI" id="CHEBI:140632"/>
        <dbReference type="ChEBI" id="CHEBI:143702"/>
        <dbReference type="ChEBI" id="CHEBI:143703"/>
    </reaction>
</comment>